<reference evidence="2" key="1">
    <citation type="submission" date="2025-08" db="UniProtKB">
        <authorList>
            <consortium name="RefSeq"/>
        </authorList>
    </citation>
    <scope>IDENTIFICATION</scope>
    <source>
        <tissue evidence="2">Whole body</tissue>
    </source>
</reference>
<dbReference type="Proteomes" id="UP000694846">
    <property type="component" value="Unplaced"/>
</dbReference>
<organism evidence="1 2">
    <name type="scientific">Sipha flava</name>
    <name type="common">yellow sugarcane aphid</name>
    <dbReference type="NCBI Taxonomy" id="143950"/>
    <lineage>
        <taxon>Eukaryota</taxon>
        <taxon>Metazoa</taxon>
        <taxon>Ecdysozoa</taxon>
        <taxon>Arthropoda</taxon>
        <taxon>Hexapoda</taxon>
        <taxon>Insecta</taxon>
        <taxon>Pterygota</taxon>
        <taxon>Neoptera</taxon>
        <taxon>Paraneoptera</taxon>
        <taxon>Hemiptera</taxon>
        <taxon>Sternorrhyncha</taxon>
        <taxon>Aphidomorpha</taxon>
        <taxon>Aphidoidea</taxon>
        <taxon>Aphididae</taxon>
        <taxon>Sipha</taxon>
    </lineage>
</organism>
<dbReference type="AlphaFoldDB" id="A0A8B8FSF4"/>
<evidence type="ECO:0000313" key="1">
    <source>
        <dbReference type="Proteomes" id="UP000694846"/>
    </source>
</evidence>
<dbReference type="OrthoDB" id="10262413at2759"/>
<proteinExistence type="predicted"/>
<dbReference type="RefSeq" id="XP_025413894.1">
    <property type="nucleotide sequence ID" value="XM_025558109.1"/>
</dbReference>
<protein>
    <submittedName>
        <fullName evidence="2">Adenylate kinase 7-like</fullName>
    </submittedName>
</protein>
<dbReference type="GeneID" id="112686010"/>
<sequence length="365" mass="42692">MTWVKKNNHQTGEEQESDFVTTQENIFKTYIIGTGITYGHEESAFHHVFKSALINPKEIFISILNHRVPMFHIDELAKLVFIISKYDDRVRGNYVLAIEQKSYGFNNIIKSLCNESCSSHLVLKEDHLIIRKYKFDDFTWDLICSDLIIDPMLDIIIPDYHIRRTSIVSNMKESISEFVEANNFYLIKLIVSGQVQHVVNDIAKILAQYYQIKKYSSTEKIMEDSNQTFAVRETSGISIKTKSTELEYTDYFQEELTTGKMTDLQYNHYMNSITTQIGHTHNKIDLQEIIKNLRQKTITNTLKKSNTIFNKLKIMKEQWENNIIANQKSKEKQENRMSVNTRTYLRLNFLPVLMKEICLIDNGAI</sequence>
<evidence type="ECO:0000313" key="2">
    <source>
        <dbReference type="RefSeq" id="XP_025413894.1"/>
    </source>
</evidence>
<name>A0A8B8FSF4_9HEMI</name>
<gene>
    <name evidence="2" type="primary">LOC112686010</name>
</gene>
<accession>A0A8B8FSF4</accession>
<keyword evidence="1" id="KW-1185">Reference proteome</keyword>